<accession>A0A9X1Y669</accession>
<protein>
    <submittedName>
        <fullName evidence="1">Uncharacterized protein</fullName>
    </submittedName>
</protein>
<evidence type="ECO:0000313" key="2">
    <source>
        <dbReference type="Proteomes" id="UP001139516"/>
    </source>
</evidence>
<reference evidence="1" key="1">
    <citation type="submission" date="2022-04" db="EMBL/GenBank/DDBJ databases">
        <title>Roseomonas acroporae sp. nov., isolated from coral Acropora digitifera.</title>
        <authorList>
            <person name="Sun H."/>
        </authorList>
    </citation>
    <scope>NUCLEOTIDE SEQUENCE</scope>
    <source>
        <strain evidence="1">NAR14</strain>
    </source>
</reference>
<comment type="caution">
    <text evidence="1">The sequence shown here is derived from an EMBL/GenBank/DDBJ whole genome shotgun (WGS) entry which is preliminary data.</text>
</comment>
<proteinExistence type="predicted"/>
<dbReference type="EMBL" id="JALPRX010000017">
    <property type="protein sequence ID" value="MCK8783775.1"/>
    <property type="molecule type" value="Genomic_DNA"/>
</dbReference>
<organism evidence="1 2">
    <name type="scientific">Roseomonas acroporae</name>
    <dbReference type="NCBI Taxonomy" id="2937791"/>
    <lineage>
        <taxon>Bacteria</taxon>
        <taxon>Pseudomonadati</taxon>
        <taxon>Pseudomonadota</taxon>
        <taxon>Alphaproteobacteria</taxon>
        <taxon>Acetobacterales</taxon>
        <taxon>Roseomonadaceae</taxon>
        <taxon>Roseomonas</taxon>
    </lineage>
</organism>
<dbReference type="AlphaFoldDB" id="A0A9X1Y669"/>
<name>A0A9X1Y669_9PROT</name>
<evidence type="ECO:0000313" key="1">
    <source>
        <dbReference type="EMBL" id="MCK8783775.1"/>
    </source>
</evidence>
<sequence length="156" mass="16951">MDTGIECLRGPDPDPGLATSLPGWLGELAGCDRLALRQDGSTWSVEAMIDRPAAELDCLGRKAARRLRERLAGRHDDRAEARAVVRWGATGCRPVATVTLRLRNREGADAMLFYRHEQVDDRETLGWRGPAPGQQAEWHRGPRAVGAFLAAGQGGG</sequence>
<dbReference type="RefSeq" id="WP_248665898.1">
    <property type="nucleotide sequence ID" value="NZ_JALPRX010000017.1"/>
</dbReference>
<gene>
    <name evidence="1" type="ORF">M0638_05185</name>
</gene>
<dbReference type="Proteomes" id="UP001139516">
    <property type="component" value="Unassembled WGS sequence"/>
</dbReference>
<keyword evidence="2" id="KW-1185">Reference proteome</keyword>